<name>A0A7J5DYA1_NOCSI</name>
<accession>A0A7J5DYA1</accession>
<dbReference type="InterPro" id="IPR041490">
    <property type="entry name" value="KstR2_TetR_C"/>
</dbReference>
<keyword evidence="2 4" id="KW-0238">DNA-binding</keyword>
<dbReference type="InterPro" id="IPR001647">
    <property type="entry name" value="HTH_TetR"/>
</dbReference>
<evidence type="ECO:0000256" key="2">
    <source>
        <dbReference type="ARBA" id="ARBA00023125"/>
    </source>
</evidence>
<dbReference type="PROSITE" id="PS50977">
    <property type="entry name" value="HTH_TETR_2"/>
    <property type="match status" value="1"/>
</dbReference>
<dbReference type="AlphaFoldDB" id="A0A7J5DYA1"/>
<feature type="DNA-binding region" description="H-T-H motif" evidence="4">
    <location>
        <begin position="59"/>
        <end position="78"/>
    </location>
</feature>
<reference evidence="6 7" key="1">
    <citation type="submission" date="2019-09" db="EMBL/GenBank/DDBJ databases">
        <title>Pimelobacter sp. isolated from Paulinella.</title>
        <authorList>
            <person name="Jeong S.E."/>
        </authorList>
    </citation>
    <scope>NUCLEOTIDE SEQUENCE [LARGE SCALE GENOMIC DNA]</scope>
    <source>
        <strain evidence="6 7">Pch-N</strain>
    </source>
</reference>
<dbReference type="InterPro" id="IPR036271">
    <property type="entry name" value="Tet_transcr_reg_TetR-rel_C_sf"/>
</dbReference>
<dbReference type="SUPFAM" id="SSF48498">
    <property type="entry name" value="Tetracyclin repressor-like, C-terminal domain"/>
    <property type="match status" value="1"/>
</dbReference>
<evidence type="ECO:0000256" key="4">
    <source>
        <dbReference type="PROSITE-ProRule" id="PRU00335"/>
    </source>
</evidence>
<dbReference type="InterPro" id="IPR023772">
    <property type="entry name" value="DNA-bd_HTH_TetR-type_CS"/>
</dbReference>
<evidence type="ECO:0000313" key="7">
    <source>
        <dbReference type="Proteomes" id="UP000449906"/>
    </source>
</evidence>
<dbReference type="InterPro" id="IPR009057">
    <property type="entry name" value="Homeodomain-like_sf"/>
</dbReference>
<dbReference type="EMBL" id="WBVM01000001">
    <property type="protein sequence ID" value="KAB2810897.1"/>
    <property type="molecule type" value="Genomic_DNA"/>
</dbReference>
<dbReference type="Pfam" id="PF17932">
    <property type="entry name" value="TetR_C_24"/>
    <property type="match status" value="1"/>
</dbReference>
<proteinExistence type="predicted"/>
<organism evidence="6 7">
    <name type="scientific">Nocardioides simplex</name>
    <name type="common">Arthrobacter simplex</name>
    <dbReference type="NCBI Taxonomy" id="2045"/>
    <lineage>
        <taxon>Bacteria</taxon>
        <taxon>Bacillati</taxon>
        <taxon>Actinomycetota</taxon>
        <taxon>Actinomycetes</taxon>
        <taxon>Propionibacteriales</taxon>
        <taxon>Nocardioidaceae</taxon>
        <taxon>Pimelobacter</taxon>
    </lineage>
</organism>
<evidence type="ECO:0000256" key="3">
    <source>
        <dbReference type="ARBA" id="ARBA00023163"/>
    </source>
</evidence>
<sequence>MHERLYTSAGRSRSTNVHVLRYSRSVSTPRSDRRQTDTAQRVRDMATQLFFTHGYSATSVRQIMQACHVTGGSFYNHFDSKEDLLYAILMGSLNDSVASLHHALATADDDATSQLRALVRTISTFHSERQLEGLVSQTEWRHLPAERAADVLEQQKRIRRLFESCLQRGIEDGDFTLAAAGVDPDITAKSILDLCINAGKWFRPEGRLDSAALARQHVELVTQMVGARREERDDR</sequence>
<evidence type="ECO:0000259" key="5">
    <source>
        <dbReference type="PROSITE" id="PS50977"/>
    </source>
</evidence>
<evidence type="ECO:0000313" key="6">
    <source>
        <dbReference type="EMBL" id="KAB2810897.1"/>
    </source>
</evidence>
<dbReference type="PROSITE" id="PS01081">
    <property type="entry name" value="HTH_TETR_1"/>
    <property type="match status" value="1"/>
</dbReference>
<protein>
    <submittedName>
        <fullName evidence="6">TetR/AcrR family transcriptional regulator</fullName>
    </submittedName>
</protein>
<dbReference type="SUPFAM" id="SSF46689">
    <property type="entry name" value="Homeodomain-like"/>
    <property type="match status" value="1"/>
</dbReference>
<keyword evidence="1" id="KW-0805">Transcription regulation</keyword>
<dbReference type="GO" id="GO:0003700">
    <property type="term" value="F:DNA-binding transcription factor activity"/>
    <property type="evidence" value="ECO:0007669"/>
    <property type="project" value="TreeGrafter"/>
</dbReference>
<dbReference type="PANTHER" id="PTHR30055:SF234">
    <property type="entry name" value="HTH-TYPE TRANSCRIPTIONAL REGULATOR BETI"/>
    <property type="match status" value="1"/>
</dbReference>
<dbReference type="Pfam" id="PF00440">
    <property type="entry name" value="TetR_N"/>
    <property type="match status" value="1"/>
</dbReference>
<evidence type="ECO:0000256" key="1">
    <source>
        <dbReference type="ARBA" id="ARBA00023015"/>
    </source>
</evidence>
<gene>
    <name evidence="6" type="ORF">F9L07_02845</name>
</gene>
<comment type="caution">
    <text evidence="6">The sequence shown here is derived from an EMBL/GenBank/DDBJ whole genome shotgun (WGS) entry which is preliminary data.</text>
</comment>
<feature type="domain" description="HTH tetR-type" evidence="5">
    <location>
        <begin position="36"/>
        <end position="96"/>
    </location>
</feature>
<keyword evidence="3" id="KW-0804">Transcription</keyword>
<dbReference type="Gene3D" id="1.10.357.10">
    <property type="entry name" value="Tetracycline Repressor, domain 2"/>
    <property type="match status" value="1"/>
</dbReference>
<dbReference type="PANTHER" id="PTHR30055">
    <property type="entry name" value="HTH-TYPE TRANSCRIPTIONAL REGULATOR RUTR"/>
    <property type="match status" value="1"/>
</dbReference>
<dbReference type="InterPro" id="IPR050109">
    <property type="entry name" value="HTH-type_TetR-like_transc_reg"/>
</dbReference>
<dbReference type="PRINTS" id="PR00455">
    <property type="entry name" value="HTHTETR"/>
</dbReference>
<dbReference type="GO" id="GO:0000976">
    <property type="term" value="F:transcription cis-regulatory region binding"/>
    <property type="evidence" value="ECO:0007669"/>
    <property type="project" value="TreeGrafter"/>
</dbReference>
<dbReference type="Proteomes" id="UP000449906">
    <property type="component" value="Unassembled WGS sequence"/>
</dbReference>